<organism evidence="2 3">
    <name type="scientific">Algibacter luteus</name>
    <dbReference type="NCBI Taxonomy" id="1178825"/>
    <lineage>
        <taxon>Bacteria</taxon>
        <taxon>Pseudomonadati</taxon>
        <taxon>Bacteroidota</taxon>
        <taxon>Flavobacteriia</taxon>
        <taxon>Flavobacteriales</taxon>
        <taxon>Flavobacteriaceae</taxon>
        <taxon>Algibacter</taxon>
    </lineage>
</organism>
<proteinExistence type="predicted"/>
<dbReference type="PANTHER" id="PTHR42663:SF6">
    <property type="entry name" value="HYDROLASE C777.06C-RELATED"/>
    <property type="match status" value="1"/>
</dbReference>
<name>A0A1M6BWT6_9FLAO</name>
<dbReference type="Pfam" id="PF12706">
    <property type="entry name" value="Lactamase_B_2"/>
    <property type="match status" value="1"/>
</dbReference>
<dbReference type="Proteomes" id="UP000184396">
    <property type="component" value="Unassembled WGS sequence"/>
</dbReference>
<evidence type="ECO:0000259" key="1">
    <source>
        <dbReference type="Pfam" id="PF12706"/>
    </source>
</evidence>
<dbReference type="SUPFAM" id="SSF56281">
    <property type="entry name" value="Metallo-hydrolase/oxidoreductase"/>
    <property type="match status" value="1"/>
</dbReference>
<gene>
    <name evidence="2" type="ORF">SAMN05216261_0948</name>
</gene>
<dbReference type="InterPro" id="IPR036866">
    <property type="entry name" value="RibonucZ/Hydroxyglut_hydro"/>
</dbReference>
<accession>A0A1M6BWT6</accession>
<dbReference type="RefSeq" id="WP_019387567.1">
    <property type="nucleotide sequence ID" value="NZ_ALIH01000006.1"/>
</dbReference>
<dbReference type="InterPro" id="IPR001279">
    <property type="entry name" value="Metallo-B-lactamas"/>
</dbReference>
<dbReference type="eggNOG" id="COG1235">
    <property type="taxonomic scope" value="Bacteria"/>
</dbReference>
<dbReference type="PANTHER" id="PTHR42663">
    <property type="entry name" value="HYDROLASE C777.06C-RELATED-RELATED"/>
    <property type="match status" value="1"/>
</dbReference>
<sequence>MNKYVILTISLLILSCSEKKPSDKALIDKTKINQSLSKTSIVILGTIQDAGSPQIACKKDCCSTLFDNPDVNRQVISLGLIDKENDKAYLFEATPDIGTQMKILTSLNTENNNEIVNGIFLTHAHIGHYSGLMYLGKEAMDAQNTPVFVMPKMKDFLSKNGPWDQLVLRKNVELHEMENRKSVNLSTSLKVTPFIVPHRDEYSETVGYRIEGPNKSALFIPDIDKWEKWEKDIIEEIKNVDYAFLDATFYSGEELENRDISQIPHPFIIESLEKFKGLSSKEKNKIIFIHFNHTNPVINHDSKERKLIHDQGFHIGEIQDVFEL</sequence>
<reference evidence="2 3" key="1">
    <citation type="submission" date="2016-11" db="EMBL/GenBank/DDBJ databases">
        <authorList>
            <person name="Jaros S."/>
            <person name="Januszkiewicz K."/>
            <person name="Wedrychowicz H."/>
        </authorList>
    </citation>
    <scope>NUCLEOTIDE SEQUENCE [LARGE SCALE GENOMIC DNA]</scope>
    <source>
        <strain evidence="2 3">CGMCC 1.12213</strain>
    </source>
</reference>
<dbReference type="STRING" id="1178825.SAMN05216261_0948"/>
<dbReference type="OrthoDB" id="9800940at2"/>
<evidence type="ECO:0000313" key="2">
    <source>
        <dbReference type="EMBL" id="SHI53242.1"/>
    </source>
</evidence>
<keyword evidence="3" id="KW-1185">Reference proteome</keyword>
<dbReference type="Gene3D" id="3.60.15.10">
    <property type="entry name" value="Ribonuclease Z/Hydroxyacylglutathione hydrolase-like"/>
    <property type="match status" value="1"/>
</dbReference>
<dbReference type="AlphaFoldDB" id="A0A1M6BWT6"/>
<dbReference type="EMBL" id="FQYK01000002">
    <property type="protein sequence ID" value="SHI53242.1"/>
    <property type="molecule type" value="Genomic_DNA"/>
</dbReference>
<feature type="domain" description="Metallo-beta-lactamase" evidence="1">
    <location>
        <begin position="89"/>
        <end position="291"/>
    </location>
</feature>
<protein>
    <submittedName>
        <fullName evidence="2">Pyrroloquinoline quinone biosynthesis protein B</fullName>
    </submittedName>
</protein>
<evidence type="ECO:0000313" key="3">
    <source>
        <dbReference type="Proteomes" id="UP000184396"/>
    </source>
</evidence>
<dbReference type="PROSITE" id="PS51257">
    <property type="entry name" value="PROKAR_LIPOPROTEIN"/>
    <property type="match status" value="1"/>
</dbReference>